<dbReference type="EMBL" id="ML213593">
    <property type="protein sequence ID" value="TFK42229.1"/>
    <property type="molecule type" value="Genomic_DNA"/>
</dbReference>
<feature type="compositionally biased region" description="Pro residues" evidence="1">
    <location>
        <begin position="166"/>
        <end position="175"/>
    </location>
</feature>
<evidence type="ECO:0000313" key="5">
    <source>
        <dbReference type="Proteomes" id="UP000308652"/>
    </source>
</evidence>
<dbReference type="Pfam" id="PF14304">
    <property type="entry name" value="CSTF_C"/>
    <property type="match status" value="1"/>
</dbReference>
<dbReference type="Proteomes" id="UP000308652">
    <property type="component" value="Unassembled WGS sequence"/>
</dbReference>
<evidence type="ECO:0000256" key="1">
    <source>
        <dbReference type="SAM" id="MobiDB-lite"/>
    </source>
</evidence>
<gene>
    <name evidence="4" type="ORF">BDQ12DRAFT_677842</name>
</gene>
<feature type="compositionally biased region" description="Low complexity" evidence="1">
    <location>
        <begin position="140"/>
        <end position="165"/>
    </location>
</feature>
<dbReference type="InterPro" id="IPR026896">
    <property type="entry name" value="CSTF_C"/>
</dbReference>
<dbReference type="InterPro" id="IPR038192">
    <property type="entry name" value="CSTF_C_sf"/>
</dbReference>
<feature type="domain" description="Transcription termination and cleavage factor C-terminal" evidence="2">
    <location>
        <begin position="204"/>
        <end position="236"/>
    </location>
</feature>
<protein>
    <submittedName>
        <fullName evidence="4">Uncharacterized protein</fullName>
    </submittedName>
</protein>
<dbReference type="InterPro" id="IPR025742">
    <property type="entry name" value="CSTF2_hinge"/>
</dbReference>
<reference evidence="4 5" key="1">
    <citation type="journal article" date="2019" name="Nat. Ecol. Evol.">
        <title>Megaphylogeny resolves global patterns of mushroom evolution.</title>
        <authorList>
            <person name="Varga T."/>
            <person name="Krizsan K."/>
            <person name="Foldi C."/>
            <person name="Dima B."/>
            <person name="Sanchez-Garcia M."/>
            <person name="Sanchez-Ramirez S."/>
            <person name="Szollosi G.J."/>
            <person name="Szarkandi J.G."/>
            <person name="Papp V."/>
            <person name="Albert L."/>
            <person name="Andreopoulos W."/>
            <person name="Angelini C."/>
            <person name="Antonin V."/>
            <person name="Barry K.W."/>
            <person name="Bougher N.L."/>
            <person name="Buchanan P."/>
            <person name="Buyck B."/>
            <person name="Bense V."/>
            <person name="Catcheside P."/>
            <person name="Chovatia M."/>
            <person name="Cooper J."/>
            <person name="Damon W."/>
            <person name="Desjardin D."/>
            <person name="Finy P."/>
            <person name="Geml J."/>
            <person name="Haridas S."/>
            <person name="Hughes K."/>
            <person name="Justo A."/>
            <person name="Karasinski D."/>
            <person name="Kautmanova I."/>
            <person name="Kiss B."/>
            <person name="Kocsube S."/>
            <person name="Kotiranta H."/>
            <person name="LaButti K.M."/>
            <person name="Lechner B.E."/>
            <person name="Liimatainen K."/>
            <person name="Lipzen A."/>
            <person name="Lukacs Z."/>
            <person name="Mihaltcheva S."/>
            <person name="Morgado L.N."/>
            <person name="Niskanen T."/>
            <person name="Noordeloos M.E."/>
            <person name="Ohm R.A."/>
            <person name="Ortiz-Santana B."/>
            <person name="Ovrebo C."/>
            <person name="Racz N."/>
            <person name="Riley R."/>
            <person name="Savchenko A."/>
            <person name="Shiryaev A."/>
            <person name="Soop K."/>
            <person name="Spirin V."/>
            <person name="Szebenyi C."/>
            <person name="Tomsovsky M."/>
            <person name="Tulloss R.E."/>
            <person name="Uehling J."/>
            <person name="Grigoriev I.V."/>
            <person name="Vagvolgyi C."/>
            <person name="Papp T."/>
            <person name="Martin F.M."/>
            <person name="Miettinen O."/>
            <person name="Hibbett D.S."/>
            <person name="Nagy L.G."/>
        </authorList>
    </citation>
    <scope>NUCLEOTIDE SEQUENCE [LARGE SCALE GENOMIC DNA]</scope>
    <source>
        <strain evidence="4 5">CBS 166.37</strain>
    </source>
</reference>
<feature type="region of interest" description="Disordered" evidence="1">
    <location>
        <begin position="71"/>
        <end position="192"/>
    </location>
</feature>
<accession>A0A5C3M9Y5</accession>
<evidence type="ECO:0000259" key="3">
    <source>
        <dbReference type="Pfam" id="PF14327"/>
    </source>
</evidence>
<dbReference type="OrthoDB" id="272703at2759"/>
<feature type="domain" description="Cleavage stimulation factor subunit 2 hinge" evidence="3">
    <location>
        <begin position="9"/>
        <end position="59"/>
    </location>
</feature>
<dbReference type="AlphaFoldDB" id="A0A5C3M9Y5"/>
<name>A0A5C3M9Y5_9AGAR</name>
<dbReference type="GO" id="GO:0031124">
    <property type="term" value="P:mRNA 3'-end processing"/>
    <property type="evidence" value="ECO:0007669"/>
    <property type="project" value="InterPro"/>
</dbReference>
<organism evidence="4 5">
    <name type="scientific">Crucibulum laeve</name>
    <dbReference type="NCBI Taxonomy" id="68775"/>
    <lineage>
        <taxon>Eukaryota</taxon>
        <taxon>Fungi</taxon>
        <taxon>Dikarya</taxon>
        <taxon>Basidiomycota</taxon>
        <taxon>Agaricomycotina</taxon>
        <taxon>Agaricomycetes</taxon>
        <taxon>Agaricomycetidae</taxon>
        <taxon>Agaricales</taxon>
        <taxon>Agaricineae</taxon>
        <taxon>Nidulariaceae</taxon>
        <taxon>Crucibulum</taxon>
    </lineage>
</organism>
<dbReference type="Gene3D" id="1.10.20.70">
    <property type="entry name" value="Transcription termination and cleavage factor, C-terminal domain"/>
    <property type="match status" value="1"/>
</dbReference>
<evidence type="ECO:0000313" key="4">
    <source>
        <dbReference type="EMBL" id="TFK42229.1"/>
    </source>
</evidence>
<keyword evidence="5" id="KW-1185">Reference proteome</keyword>
<dbReference type="Pfam" id="PF14327">
    <property type="entry name" value="CSTF2_hinge"/>
    <property type="match status" value="1"/>
</dbReference>
<evidence type="ECO:0000259" key="2">
    <source>
        <dbReference type="Pfam" id="PF14304"/>
    </source>
</evidence>
<proteinExistence type="predicted"/>
<dbReference type="STRING" id="68775.A0A5C3M9Y5"/>
<sequence>MADQNAAATEHLIELLLTLKQTTPADAKRILNSQPPIAYALITMMVAMNAINIEVFQKTLSEFGTQAAAQVPSGIPQPQSLPPPSMPIQASAIPPHLQAQYRTTTPPSHPPSAPPQSAYGYPNGHGPPQSYSHTPPHPGYGPQHQNPQQHQHQQQQNPQHGYGYPQQPPAYPNYPQPQYGGTPQPGPPQQPQTILPEALAAIPPDQKALIMRVVSMSQEQLNALPPTERATFMQIRATLGMTG</sequence>